<protein>
    <submittedName>
        <fullName evidence="1">Uncharacterized protein</fullName>
    </submittedName>
</protein>
<dbReference type="Gene3D" id="3.10.450.10">
    <property type="match status" value="1"/>
</dbReference>
<evidence type="ECO:0000313" key="1">
    <source>
        <dbReference type="EMBL" id="CAJ1386314.1"/>
    </source>
</evidence>
<gene>
    <name evidence="1" type="ORF">EVOR1521_LOCUS12709</name>
</gene>
<evidence type="ECO:0000313" key="2">
    <source>
        <dbReference type="Proteomes" id="UP001178507"/>
    </source>
</evidence>
<proteinExistence type="predicted"/>
<dbReference type="Proteomes" id="UP001178507">
    <property type="component" value="Unassembled WGS sequence"/>
</dbReference>
<name>A0AA36IHB0_9DINO</name>
<keyword evidence="2" id="KW-1185">Reference proteome</keyword>
<dbReference type="EMBL" id="CAUJNA010001352">
    <property type="protein sequence ID" value="CAJ1386314.1"/>
    <property type="molecule type" value="Genomic_DNA"/>
</dbReference>
<accession>A0AA36IHB0</accession>
<dbReference type="SUPFAM" id="SSF54403">
    <property type="entry name" value="Cystatin/monellin"/>
    <property type="match status" value="1"/>
</dbReference>
<dbReference type="InterPro" id="IPR046350">
    <property type="entry name" value="Cystatin_sf"/>
</dbReference>
<dbReference type="GO" id="GO:0004869">
    <property type="term" value="F:cysteine-type endopeptidase inhibitor activity"/>
    <property type="evidence" value="ECO:0007669"/>
    <property type="project" value="InterPro"/>
</dbReference>
<reference evidence="1" key="1">
    <citation type="submission" date="2023-08" db="EMBL/GenBank/DDBJ databases">
        <authorList>
            <person name="Chen Y."/>
            <person name="Shah S."/>
            <person name="Dougan E. K."/>
            <person name="Thang M."/>
            <person name="Chan C."/>
        </authorList>
    </citation>
    <scope>NUCLEOTIDE SEQUENCE</scope>
</reference>
<dbReference type="AlphaFoldDB" id="A0AA36IHB0"/>
<sequence length="186" mass="19858">MRILLLLSLIPSWAFVCPPEMLKAAPVGLPAGSRCGGTCQAYGSCAAGLMCKQLEALPLLGVRAAGECVTKPGGIDLESSQMESIVSHALRLLNARSNNLFMLVPVQVLGAERTDTAAGEVYHLSLKVVQSPCKNDGRHDPTDPDCQPRDAHKILNMDLAVRKNEDSSFTLLSHSAAEHVSLPLTM</sequence>
<organism evidence="1 2">
    <name type="scientific">Effrenium voratum</name>
    <dbReference type="NCBI Taxonomy" id="2562239"/>
    <lineage>
        <taxon>Eukaryota</taxon>
        <taxon>Sar</taxon>
        <taxon>Alveolata</taxon>
        <taxon>Dinophyceae</taxon>
        <taxon>Suessiales</taxon>
        <taxon>Symbiodiniaceae</taxon>
        <taxon>Effrenium</taxon>
    </lineage>
</organism>
<dbReference type="InterPro" id="IPR000010">
    <property type="entry name" value="Cystatin_dom"/>
</dbReference>
<dbReference type="CDD" id="cd00042">
    <property type="entry name" value="CY"/>
    <property type="match status" value="1"/>
</dbReference>
<comment type="caution">
    <text evidence="1">The sequence shown here is derived from an EMBL/GenBank/DDBJ whole genome shotgun (WGS) entry which is preliminary data.</text>
</comment>